<evidence type="ECO:0000256" key="4">
    <source>
        <dbReference type="ARBA" id="ARBA00022960"/>
    </source>
</evidence>
<dbReference type="GO" id="GO:0008360">
    <property type="term" value="P:regulation of cell shape"/>
    <property type="evidence" value="ECO:0007669"/>
    <property type="project" value="UniProtKB-KW"/>
</dbReference>
<dbReference type="GO" id="GO:0009002">
    <property type="term" value="F:serine-type D-Ala-D-Ala carboxypeptidase activity"/>
    <property type="evidence" value="ECO:0007669"/>
    <property type="project" value="InterPro"/>
</dbReference>
<reference evidence="13 14" key="1">
    <citation type="journal article" date="2011" name="J. Bacteriol.">
        <title>Complete genome of the cellulolytic ruminal bacterium Ruminococcus albus 7.</title>
        <authorList>
            <person name="Suen G."/>
            <person name="Stevenson D.M."/>
            <person name="Bruce D.C."/>
            <person name="Chertkov O."/>
            <person name="Copeland A."/>
            <person name="Cheng J.F."/>
            <person name="Detter C."/>
            <person name="Detter J.C."/>
            <person name="Goodwin L.A."/>
            <person name="Han C.S."/>
            <person name="Hauser L.J."/>
            <person name="Ivanova N.N."/>
            <person name="Kyrpides N.C."/>
            <person name="Land M.L."/>
            <person name="Lapidus A."/>
            <person name="Lucas S."/>
            <person name="Ovchinnikova G."/>
            <person name="Pitluck S."/>
            <person name="Tapia R."/>
            <person name="Woyke T."/>
            <person name="Boyum J."/>
            <person name="Mead D."/>
            <person name="Weimer P.J."/>
        </authorList>
    </citation>
    <scope>NUCLEOTIDE SEQUENCE [LARGE SCALE GENOMIC DNA]</scope>
    <source>
        <strain evidence="14">ATCC 27210 / DSM 20455 / JCM 14654 / NCDO 2250 / 7</strain>
    </source>
</reference>
<keyword evidence="3" id="KW-0378">Hydrolase</keyword>
<comment type="similarity">
    <text evidence="1 9">Belongs to the peptidase S11 family.</text>
</comment>
<feature type="compositionally biased region" description="Acidic residues" evidence="10">
    <location>
        <begin position="391"/>
        <end position="407"/>
    </location>
</feature>
<feature type="active site" description="Proton acceptor" evidence="7">
    <location>
        <position position="124"/>
    </location>
</feature>
<keyword evidence="13" id="KW-0121">Carboxypeptidase</keyword>
<evidence type="ECO:0000256" key="9">
    <source>
        <dbReference type="RuleBase" id="RU004016"/>
    </source>
</evidence>
<evidence type="ECO:0000313" key="14">
    <source>
        <dbReference type="Proteomes" id="UP000006919"/>
    </source>
</evidence>
<keyword evidence="5" id="KW-0573">Peptidoglycan synthesis</keyword>
<dbReference type="eggNOG" id="COG1686">
    <property type="taxonomic scope" value="Bacteria"/>
</dbReference>
<evidence type="ECO:0000256" key="7">
    <source>
        <dbReference type="PIRSR" id="PIRSR618044-1"/>
    </source>
</evidence>
<feature type="compositionally biased region" description="Basic and acidic residues" evidence="10">
    <location>
        <begin position="380"/>
        <end position="390"/>
    </location>
</feature>
<dbReference type="KEGG" id="ral:Rumal_1597"/>
<proteinExistence type="inferred from homology"/>
<keyword evidence="2" id="KW-0732">Signal</keyword>
<dbReference type="PANTHER" id="PTHR21581">
    <property type="entry name" value="D-ALANYL-D-ALANINE CARBOXYPEPTIDASE"/>
    <property type="match status" value="1"/>
</dbReference>
<organism evidence="13 14">
    <name type="scientific">Ruminococcus albus (strain ATCC 27210 / DSM 20455 / JCM 14654 / NCDO 2250 / 7)</name>
    <dbReference type="NCBI Taxonomy" id="697329"/>
    <lineage>
        <taxon>Bacteria</taxon>
        <taxon>Bacillati</taxon>
        <taxon>Bacillota</taxon>
        <taxon>Clostridia</taxon>
        <taxon>Eubacteriales</taxon>
        <taxon>Oscillospiraceae</taxon>
        <taxon>Ruminococcus</taxon>
    </lineage>
</organism>
<keyword evidence="11" id="KW-0472">Membrane</keyword>
<feature type="active site" description="Acyl-ester intermediate" evidence="7">
    <location>
        <position position="121"/>
    </location>
</feature>
<sequence length="407" mass="44155">MKNSNHKGGAAVVALLVMIIIVAVGCALMVVTGRKTIKPNESVGAPPPSDELPTEDEETTIEDELAELIPEPKPSQLPTISDRYETINLKDITCQTGILLDCDSNEILAGLKYDQRIYPASLTKLMTLLVAVENIDDMQAKYKFTKKDLAPLTKENASCAGFVAGDEVTMEDLLYAAILPSGADGTLGLANAIAGNEKNFVKLMNDKVADLGLANTNFANASGLHHKQHYTTAQDMAVITKACMENETCRKVLCTEKWTTKPAKEYKEGIELESIFHSRFGGYFVDADQDGAEDAKLLGGKTGFTDEAGYTLATVVEFKGKEYIAITTKSDTYLASVEDAILVFENYLPGAAGTPDDRKEKQDEDSSDESEEENDTTFIEIKEKADSSKSDDDEESSAVVPDEDVEA</sequence>
<dbReference type="GO" id="GO:0071555">
    <property type="term" value="P:cell wall organization"/>
    <property type="evidence" value="ECO:0007669"/>
    <property type="project" value="UniProtKB-KW"/>
</dbReference>
<dbReference type="STRING" id="697329.Rumal_1597"/>
<feature type="region of interest" description="Disordered" evidence="10">
    <location>
        <begin position="38"/>
        <end position="57"/>
    </location>
</feature>
<feature type="compositionally biased region" description="Acidic residues" evidence="10">
    <location>
        <begin position="365"/>
        <end position="375"/>
    </location>
</feature>
<evidence type="ECO:0000256" key="11">
    <source>
        <dbReference type="SAM" id="Phobius"/>
    </source>
</evidence>
<dbReference type="Pfam" id="PF00768">
    <property type="entry name" value="Peptidase_S11"/>
    <property type="match status" value="1"/>
</dbReference>
<evidence type="ECO:0000313" key="13">
    <source>
        <dbReference type="EMBL" id="ADU22097.1"/>
    </source>
</evidence>
<dbReference type="AlphaFoldDB" id="E6UHP8"/>
<keyword evidence="4" id="KW-0133">Cell shape</keyword>
<evidence type="ECO:0000256" key="2">
    <source>
        <dbReference type="ARBA" id="ARBA00022729"/>
    </source>
</evidence>
<keyword evidence="11" id="KW-1133">Transmembrane helix</keyword>
<dbReference type="GO" id="GO:0006508">
    <property type="term" value="P:proteolysis"/>
    <property type="evidence" value="ECO:0007669"/>
    <property type="project" value="InterPro"/>
</dbReference>
<keyword evidence="11" id="KW-0812">Transmembrane</keyword>
<evidence type="ECO:0000256" key="10">
    <source>
        <dbReference type="SAM" id="MobiDB-lite"/>
    </source>
</evidence>
<dbReference type="PANTHER" id="PTHR21581:SF26">
    <property type="entry name" value="D-ALANYL-D-ALANINE ENDOPEPTIDASE"/>
    <property type="match status" value="1"/>
</dbReference>
<gene>
    <name evidence="13" type="ordered locus">Rumal_1597</name>
</gene>
<dbReference type="InterPro" id="IPR012338">
    <property type="entry name" value="Beta-lactam/transpept-like"/>
</dbReference>
<feature type="region of interest" description="Disordered" evidence="10">
    <location>
        <begin position="352"/>
        <end position="407"/>
    </location>
</feature>
<feature type="transmembrane region" description="Helical" evidence="11">
    <location>
        <begin position="12"/>
        <end position="31"/>
    </location>
</feature>
<dbReference type="EMBL" id="CP002403">
    <property type="protein sequence ID" value="ADU22097.1"/>
    <property type="molecule type" value="Genomic_DNA"/>
</dbReference>
<evidence type="ECO:0000259" key="12">
    <source>
        <dbReference type="Pfam" id="PF00768"/>
    </source>
</evidence>
<dbReference type="Proteomes" id="UP000006919">
    <property type="component" value="Chromosome"/>
</dbReference>
<dbReference type="MEROPS" id="S11.004"/>
<accession>E6UHP8</accession>
<evidence type="ECO:0000256" key="5">
    <source>
        <dbReference type="ARBA" id="ARBA00022984"/>
    </source>
</evidence>
<evidence type="ECO:0000256" key="6">
    <source>
        <dbReference type="ARBA" id="ARBA00023316"/>
    </source>
</evidence>
<dbReference type="InterPro" id="IPR001967">
    <property type="entry name" value="Peptidase_S11_N"/>
</dbReference>
<dbReference type="PRINTS" id="PR00725">
    <property type="entry name" value="DADACBPTASE1"/>
</dbReference>
<name>E6UHP8_RUMA7</name>
<evidence type="ECO:0000256" key="8">
    <source>
        <dbReference type="PIRSR" id="PIRSR618044-2"/>
    </source>
</evidence>
<feature type="domain" description="Peptidase S11 D-alanyl-D-alanine carboxypeptidase A N-terminal" evidence="12">
    <location>
        <begin position="90"/>
        <end position="327"/>
    </location>
</feature>
<evidence type="ECO:0000256" key="3">
    <source>
        <dbReference type="ARBA" id="ARBA00022801"/>
    </source>
</evidence>
<dbReference type="OrthoDB" id="9791132at2"/>
<keyword evidence="13" id="KW-0645">Protease</keyword>
<dbReference type="PROSITE" id="PS51257">
    <property type="entry name" value="PROKAR_LIPOPROTEIN"/>
    <property type="match status" value="1"/>
</dbReference>
<feature type="binding site" evidence="8">
    <location>
        <position position="301"/>
    </location>
    <ligand>
        <name>substrate</name>
    </ligand>
</feature>
<keyword evidence="6" id="KW-0961">Cell wall biogenesis/degradation</keyword>
<protein>
    <submittedName>
        <fullName evidence="13">Peptidase S11 D-alanyl-D-alanine carboxypeptidase 1</fullName>
    </submittedName>
</protein>
<dbReference type="InterPro" id="IPR018044">
    <property type="entry name" value="Peptidase_S11"/>
</dbReference>
<dbReference type="Gene3D" id="3.40.710.10">
    <property type="entry name" value="DD-peptidase/beta-lactamase superfamily"/>
    <property type="match status" value="1"/>
</dbReference>
<feature type="compositionally biased region" description="Basic and acidic residues" evidence="10">
    <location>
        <begin position="355"/>
        <end position="364"/>
    </location>
</feature>
<evidence type="ECO:0000256" key="1">
    <source>
        <dbReference type="ARBA" id="ARBA00007164"/>
    </source>
</evidence>
<dbReference type="GO" id="GO:0009252">
    <property type="term" value="P:peptidoglycan biosynthetic process"/>
    <property type="evidence" value="ECO:0007669"/>
    <property type="project" value="UniProtKB-KW"/>
</dbReference>
<dbReference type="HOGENOM" id="CLU_027070_2_1_9"/>
<feature type="active site" evidence="7">
    <location>
        <position position="181"/>
    </location>
</feature>
<dbReference type="RefSeq" id="WP_013498262.1">
    <property type="nucleotide sequence ID" value="NC_014833.1"/>
</dbReference>
<dbReference type="SUPFAM" id="SSF56601">
    <property type="entry name" value="beta-lactamase/transpeptidase-like"/>
    <property type="match status" value="1"/>
</dbReference>